<evidence type="ECO:0000256" key="2">
    <source>
        <dbReference type="ARBA" id="ARBA00022527"/>
    </source>
</evidence>
<dbReference type="GO" id="GO:0004674">
    <property type="term" value="F:protein serine/threonine kinase activity"/>
    <property type="evidence" value="ECO:0007669"/>
    <property type="project" value="UniProtKB-KW"/>
</dbReference>
<keyword evidence="5 11" id="KW-0418">Kinase</keyword>
<evidence type="ECO:0000256" key="8">
    <source>
        <dbReference type="ARBA" id="ARBA00048679"/>
    </source>
</evidence>
<evidence type="ECO:0000256" key="1">
    <source>
        <dbReference type="ARBA" id="ARBA00012513"/>
    </source>
</evidence>
<organism evidence="11 12">
    <name type="scientific">Streblomastix strix</name>
    <dbReference type="NCBI Taxonomy" id="222440"/>
    <lineage>
        <taxon>Eukaryota</taxon>
        <taxon>Metamonada</taxon>
        <taxon>Preaxostyla</taxon>
        <taxon>Oxymonadida</taxon>
        <taxon>Streblomastigidae</taxon>
        <taxon>Streblomastix</taxon>
    </lineage>
</organism>
<evidence type="ECO:0000256" key="7">
    <source>
        <dbReference type="ARBA" id="ARBA00047899"/>
    </source>
</evidence>
<keyword evidence="6" id="KW-0067">ATP-binding</keyword>
<keyword evidence="3" id="KW-0808">Transferase</keyword>
<dbReference type="Proteomes" id="UP000324800">
    <property type="component" value="Unassembled WGS sequence"/>
</dbReference>
<comment type="caution">
    <text evidence="11">The sequence shown here is derived from an EMBL/GenBank/DDBJ whole genome shotgun (WGS) entry which is preliminary data.</text>
</comment>
<evidence type="ECO:0000256" key="5">
    <source>
        <dbReference type="ARBA" id="ARBA00022777"/>
    </source>
</evidence>
<reference evidence="11 12" key="1">
    <citation type="submission" date="2019-03" db="EMBL/GenBank/DDBJ databases">
        <title>Single cell metagenomics reveals metabolic interactions within the superorganism composed of flagellate Streblomastix strix and complex community of Bacteroidetes bacteria on its surface.</title>
        <authorList>
            <person name="Treitli S.C."/>
            <person name="Kolisko M."/>
            <person name="Husnik F."/>
            <person name="Keeling P."/>
            <person name="Hampl V."/>
        </authorList>
    </citation>
    <scope>NUCLEOTIDE SEQUENCE [LARGE SCALE GENOMIC DNA]</scope>
    <source>
        <strain evidence="11">ST1C</strain>
    </source>
</reference>
<dbReference type="PROSITE" id="PS50011">
    <property type="entry name" value="PROTEIN_KINASE_DOM"/>
    <property type="match status" value="1"/>
</dbReference>
<evidence type="ECO:0000313" key="11">
    <source>
        <dbReference type="EMBL" id="KAA6386985.1"/>
    </source>
</evidence>
<dbReference type="SMART" id="SM00220">
    <property type="entry name" value="S_TKc"/>
    <property type="match status" value="1"/>
</dbReference>
<protein>
    <recommendedName>
        <fullName evidence="1">non-specific serine/threonine protein kinase</fullName>
        <ecNumber evidence="1">2.7.11.1</ecNumber>
    </recommendedName>
</protein>
<dbReference type="GO" id="GO:0005524">
    <property type="term" value="F:ATP binding"/>
    <property type="evidence" value="ECO:0007669"/>
    <property type="project" value="UniProtKB-KW"/>
</dbReference>
<feature type="domain" description="Protein kinase" evidence="10">
    <location>
        <begin position="7"/>
        <end position="261"/>
    </location>
</feature>
<keyword evidence="4" id="KW-0547">Nucleotide-binding</keyword>
<evidence type="ECO:0000256" key="6">
    <source>
        <dbReference type="ARBA" id="ARBA00022840"/>
    </source>
</evidence>
<evidence type="ECO:0000259" key="10">
    <source>
        <dbReference type="PROSITE" id="PS50011"/>
    </source>
</evidence>
<dbReference type="PANTHER" id="PTHR44899:SF3">
    <property type="entry name" value="SERINE_THREONINE-PROTEIN KINASE NEK1"/>
    <property type="match status" value="1"/>
</dbReference>
<keyword evidence="9" id="KW-0175">Coiled coil</keyword>
<dbReference type="InterPro" id="IPR011009">
    <property type="entry name" value="Kinase-like_dom_sf"/>
</dbReference>
<evidence type="ECO:0000313" key="12">
    <source>
        <dbReference type="Proteomes" id="UP000324800"/>
    </source>
</evidence>
<evidence type="ECO:0000256" key="4">
    <source>
        <dbReference type="ARBA" id="ARBA00022741"/>
    </source>
</evidence>
<dbReference type="PANTHER" id="PTHR44899">
    <property type="entry name" value="CAMK FAMILY PROTEIN KINASE"/>
    <property type="match status" value="1"/>
</dbReference>
<evidence type="ECO:0000256" key="9">
    <source>
        <dbReference type="SAM" id="Coils"/>
    </source>
</evidence>
<dbReference type="Gene3D" id="1.10.510.10">
    <property type="entry name" value="Transferase(Phosphotransferase) domain 1"/>
    <property type="match status" value="1"/>
</dbReference>
<dbReference type="SUPFAM" id="SSF56112">
    <property type="entry name" value="Protein kinase-like (PK-like)"/>
    <property type="match status" value="1"/>
</dbReference>
<comment type="catalytic activity">
    <reaction evidence="7">
        <text>L-threonyl-[protein] + ATP = O-phospho-L-threonyl-[protein] + ADP + H(+)</text>
        <dbReference type="Rhea" id="RHEA:46608"/>
        <dbReference type="Rhea" id="RHEA-COMP:11060"/>
        <dbReference type="Rhea" id="RHEA-COMP:11605"/>
        <dbReference type="ChEBI" id="CHEBI:15378"/>
        <dbReference type="ChEBI" id="CHEBI:30013"/>
        <dbReference type="ChEBI" id="CHEBI:30616"/>
        <dbReference type="ChEBI" id="CHEBI:61977"/>
        <dbReference type="ChEBI" id="CHEBI:456216"/>
        <dbReference type="EC" id="2.7.11.1"/>
    </reaction>
</comment>
<feature type="coiled-coil region" evidence="9">
    <location>
        <begin position="265"/>
        <end position="354"/>
    </location>
</feature>
<dbReference type="PROSITE" id="PS00108">
    <property type="entry name" value="PROTEIN_KINASE_ST"/>
    <property type="match status" value="1"/>
</dbReference>
<gene>
    <name evidence="11" type="ORF">EZS28_017489</name>
</gene>
<dbReference type="EC" id="2.7.11.1" evidence="1"/>
<keyword evidence="2" id="KW-0723">Serine/threonine-protein kinase</keyword>
<comment type="catalytic activity">
    <reaction evidence="8">
        <text>L-seryl-[protein] + ATP = O-phospho-L-seryl-[protein] + ADP + H(+)</text>
        <dbReference type="Rhea" id="RHEA:17989"/>
        <dbReference type="Rhea" id="RHEA-COMP:9863"/>
        <dbReference type="Rhea" id="RHEA-COMP:11604"/>
        <dbReference type="ChEBI" id="CHEBI:15378"/>
        <dbReference type="ChEBI" id="CHEBI:29999"/>
        <dbReference type="ChEBI" id="CHEBI:30616"/>
        <dbReference type="ChEBI" id="CHEBI:83421"/>
        <dbReference type="ChEBI" id="CHEBI:456216"/>
        <dbReference type="EC" id="2.7.11.1"/>
    </reaction>
</comment>
<sequence>MSSIKDYKIISKLPGGAQSKTFIVELKSTHQQFIMKKVDYLEQVDRAKVDIEVELMRSLDSDFTVRLVCVFPDPMEIELCMILEYCVRGDFRNIIDEFQQLPQSEKLMRGWEYTAQITRALDHLHSHNVMHRDLKPANILVNQDGTIRLGDFGLSREMNEDYYLTIAGTKVYMAPEVHLLKIMNKSSDMFSLGVIIFQLITGHHPYEADSEEAMIDKIKKNKVSELPDWVSNQMKEVIKWMMNQNENHRPTTKMILSHDTVLMYLRSCEDREQLKQEKIEALNERDVLIQERNGLQSDNERALAERDRERIEKDQLQIELNRERIEKEKYKQEADQQKRRADTTQSEVIRLTAEVQRLSQSIQSFPPSLNPNMLIGIIPNKEHAYQQGLKIIHKNNWGQSTVAFNPIISSGIVRFGGFFENHPVANFSIGIADSSAVFGSNERPYSGENEKKTVCYWRTGEISHIGYSIPGNSRIESNKSVSCEVNMNISPRTLTFFYENKEQGLSVRNIPSSIRFYIFLYKENSSFTINRFENVQYSSAKGVSNGKVFEWGKEWKKVNK</sequence>
<proteinExistence type="predicted"/>
<evidence type="ECO:0000256" key="3">
    <source>
        <dbReference type="ARBA" id="ARBA00022679"/>
    </source>
</evidence>
<name>A0A5J4VWM4_9EUKA</name>
<dbReference type="InterPro" id="IPR051131">
    <property type="entry name" value="NEK_Ser/Thr_kinase_NIMA"/>
</dbReference>
<dbReference type="InterPro" id="IPR008271">
    <property type="entry name" value="Ser/Thr_kinase_AS"/>
</dbReference>
<dbReference type="Pfam" id="PF00069">
    <property type="entry name" value="Pkinase"/>
    <property type="match status" value="1"/>
</dbReference>
<dbReference type="InterPro" id="IPR000719">
    <property type="entry name" value="Prot_kinase_dom"/>
</dbReference>
<dbReference type="EMBL" id="SNRW01004566">
    <property type="protein sequence ID" value="KAA6386985.1"/>
    <property type="molecule type" value="Genomic_DNA"/>
</dbReference>
<dbReference type="AlphaFoldDB" id="A0A5J4VWM4"/>
<accession>A0A5J4VWM4</accession>